<feature type="compositionally biased region" description="Polar residues" evidence="2">
    <location>
        <begin position="64"/>
        <end position="74"/>
    </location>
</feature>
<dbReference type="RefSeq" id="XP_014566616.1">
    <property type="nucleotide sequence ID" value="XM_014711130.1"/>
</dbReference>
<proteinExistence type="predicted"/>
<accession>G7DWP5</accession>
<feature type="compositionally biased region" description="Low complexity" evidence="2">
    <location>
        <begin position="635"/>
        <end position="647"/>
    </location>
</feature>
<dbReference type="Proteomes" id="UP000009131">
    <property type="component" value="Unassembled WGS sequence"/>
</dbReference>
<reference evidence="3 4" key="2">
    <citation type="journal article" date="2012" name="Open Biol.">
        <title>Characteristics of nucleosomes and linker DNA regions on the genome of the basidiomycete Mixia osmundae revealed by mono- and dinucleosome mapping.</title>
        <authorList>
            <person name="Nishida H."/>
            <person name="Kondo S."/>
            <person name="Matsumoto T."/>
            <person name="Suzuki Y."/>
            <person name="Yoshikawa H."/>
            <person name="Taylor T.D."/>
            <person name="Sugiyama J."/>
        </authorList>
    </citation>
    <scope>NUCLEOTIDE SEQUENCE [LARGE SCALE GENOMIC DNA]</scope>
    <source>
        <strain evidence="4">CBS 9802 / IAM 14324 / JCM 22182 / KY 12970</strain>
    </source>
</reference>
<feature type="compositionally biased region" description="Pro residues" evidence="2">
    <location>
        <begin position="52"/>
        <end position="63"/>
    </location>
</feature>
<feature type="coiled-coil region" evidence="1">
    <location>
        <begin position="449"/>
        <end position="483"/>
    </location>
</feature>
<feature type="region of interest" description="Disordered" evidence="2">
    <location>
        <begin position="541"/>
        <end position="577"/>
    </location>
</feature>
<dbReference type="AlphaFoldDB" id="G7DWP5"/>
<protein>
    <submittedName>
        <fullName evidence="3">Uncharacterized protein</fullName>
    </submittedName>
</protein>
<dbReference type="EMBL" id="BABT02000054">
    <property type="protein sequence ID" value="GAA95157.1"/>
    <property type="molecule type" value="Genomic_DNA"/>
</dbReference>
<organism evidence="3 4">
    <name type="scientific">Mixia osmundae (strain CBS 9802 / IAM 14324 / JCM 22182 / KY 12970)</name>
    <dbReference type="NCBI Taxonomy" id="764103"/>
    <lineage>
        <taxon>Eukaryota</taxon>
        <taxon>Fungi</taxon>
        <taxon>Dikarya</taxon>
        <taxon>Basidiomycota</taxon>
        <taxon>Pucciniomycotina</taxon>
        <taxon>Mixiomycetes</taxon>
        <taxon>Mixiales</taxon>
        <taxon>Mixiaceae</taxon>
        <taxon>Mixia</taxon>
    </lineage>
</organism>
<evidence type="ECO:0000313" key="4">
    <source>
        <dbReference type="Proteomes" id="UP000009131"/>
    </source>
</evidence>
<keyword evidence="1" id="KW-0175">Coiled coil</keyword>
<evidence type="ECO:0000256" key="2">
    <source>
        <dbReference type="SAM" id="MobiDB-lite"/>
    </source>
</evidence>
<feature type="region of interest" description="Disordered" evidence="2">
    <location>
        <begin position="635"/>
        <end position="659"/>
    </location>
</feature>
<feature type="region of interest" description="Disordered" evidence="2">
    <location>
        <begin position="1"/>
        <end position="110"/>
    </location>
</feature>
<gene>
    <name evidence="3" type="primary">Mo01812</name>
    <name evidence="3" type="ORF">E5Q_01812</name>
</gene>
<feature type="compositionally biased region" description="Basic residues" evidence="2">
    <location>
        <begin position="648"/>
        <end position="657"/>
    </location>
</feature>
<sequence>MKRPSCILPPDHFASLGPAGSLGSPNWLRAARASPAASIRTDSVKSYTMPGRSPPRKAPPPPTQQEWMDLTSTDIAKDSDVIDITTTSGQRTSQREANHLPRQPKLSTPSLEINSFSIRPRKESNNSLSRIAPPPLNLGKVHEENFPKPAKTACEPDSPIDKALARRSNETAISRASTITAIAAGTAAKAARRTRRASMIQAALPDIPSSSLLTPWTTSVDEHLPSLEYVTKSTLPFQAEQTVGMDIDLAISLPSGAVGQAGSPTFNAITEYEQDDSSSTKSVNRLRELMLDPAKIAPHPRTTSMSVDLGIAYKKPSNTPDAPSPSLHLFSILLDHAKMTLSQADIHKMLDSARVHLCRKDLHLQSDGLDQLGMRIQSEARSYTQEQTRYEGEKEQRSRCVLRHVDHLEQMNTPEASRHLQAAVAAIGRADKLATACHERQERLHQLNVLQLEHLLATRQIELEQLQQKLHESRAEQAALSRRLDALAQLGSSLLSPTRIEELGNLAKAATPLLVVSPQTDTIFASLNTLPSVTDDPFLCPTAAGSNAPSDLSDYSSQPSPKQDSPRHSKRTTLYRASLPKSKARYSRLKAARRSLGAMAASPAKLFQNAPSLPTSEFLLPGALSRRPSKESIATATSSFSDASSSKSTHKTVRSRRSLSDLLTGSPLSSFPIADSNSDTIEPLFLDDCDLLRADSVIRIIQ</sequence>
<evidence type="ECO:0000313" key="3">
    <source>
        <dbReference type="EMBL" id="GAA95157.1"/>
    </source>
</evidence>
<dbReference type="HOGENOM" id="CLU_392820_0_0_1"/>
<comment type="caution">
    <text evidence="3">The sequence shown here is derived from an EMBL/GenBank/DDBJ whole genome shotgun (WGS) entry which is preliminary data.</text>
</comment>
<name>G7DWP5_MIXOS</name>
<evidence type="ECO:0000256" key="1">
    <source>
        <dbReference type="SAM" id="Coils"/>
    </source>
</evidence>
<dbReference type="InParanoid" id="G7DWP5"/>
<keyword evidence="4" id="KW-1185">Reference proteome</keyword>
<reference evidence="3 4" key="1">
    <citation type="journal article" date="2011" name="J. Gen. Appl. Microbiol.">
        <title>Draft genome sequencing of the enigmatic basidiomycete Mixia osmundae.</title>
        <authorList>
            <person name="Nishida H."/>
            <person name="Nagatsuka Y."/>
            <person name="Sugiyama J."/>
        </authorList>
    </citation>
    <scope>NUCLEOTIDE SEQUENCE [LARGE SCALE GENOMIC DNA]</scope>
    <source>
        <strain evidence="4">CBS 9802 / IAM 14324 / JCM 22182 / KY 12970</strain>
    </source>
</reference>
<feature type="compositionally biased region" description="Polar residues" evidence="2">
    <location>
        <begin position="544"/>
        <end position="563"/>
    </location>
</feature>
<feature type="compositionally biased region" description="Low complexity" evidence="2">
    <location>
        <begin position="29"/>
        <end position="38"/>
    </location>
</feature>